<protein>
    <submittedName>
        <fullName evidence="1">Uncharacterized protein YaaN involved in tellurite resistance</fullName>
    </submittedName>
</protein>
<organism evidence="1 2">
    <name type="scientific">Paraburkholderia fungorum</name>
    <dbReference type="NCBI Taxonomy" id="134537"/>
    <lineage>
        <taxon>Bacteria</taxon>
        <taxon>Pseudomonadati</taxon>
        <taxon>Pseudomonadota</taxon>
        <taxon>Betaproteobacteria</taxon>
        <taxon>Burkholderiales</taxon>
        <taxon>Burkholderiaceae</taxon>
        <taxon>Paraburkholderia</taxon>
    </lineage>
</organism>
<reference evidence="1 2" key="1">
    <citation type="submission" date="2020-08" db="EMBL/GenBank/DDBJ databases">
        <title>Genomic Encyclopedia of Type Strains, Phase IV (KMG-V): Genome sequencing to study the core and pangenomes of soil and plant-associated prokaryotes.</title>
        <authorList>
            <person name="Whitman W."/>
        </authorList>
    </citation>
    <scope>NUCLEOTIDE SEQUENCE [LARGE SCALE GENOMIC DNA]</scope>
    <source>
        <strain evidence="1 2">SEMIA 4013</strain>
    </source>
</reference>
<dbReference type="Proteomes" id="UP000518681">
    <property type="component" value="Unassembled WGS sequence"/>
</dbReference>
<proteinExistence type="predicted"/>
<gene>
    <name evidence="1" type="ORF">GGD69_004932</name>
</gene>
<dbReference type="RefSeq" id="WP_183802920.1">
    <property type="nucleotide sequence ID" value="NZ_JACIII010000019.1"/>
</dbReference>
<dbReference type="EMBL" id="JACIIK010000009">
    <property type="protein sequence ID" value="MBB6204038.1"/>
    <property type="molecule type" value="Genomic_DNA"/>
</dbReference>
<dbReference type="Pfam" id="PF05816">
    <property type="entry name" value="TelA"/>
    <property type="match status" value="1"/>
</dbReference>
<evidence type="ECO:0000313" key="2">
    <source>
        <dbReference type="Proteomes" id="UP000518681"/>
    </source>
</evidence>
<dbReference type="AlphaFoldDB" id="A0AAW3V084"/>
<accession>A0AAW3V084</accession>
<comment type="caution">
    <text evidence="1">The sequence shown here is derived from an EMBL/GenBank/DDBJ whole genome shotgun (WGS) entry which is preliminary data.</text>
</comment>
<dbReference type="InterPro" id="IPR008863">
    <property type="entry name" value="Toxic_anion-R_TelA"/>
</dbReference>
<evidence type="ECO:0000313" key="1">
    <source>
        <dbReference type="EMBL" id="MBB6204038.1"/>
    </source>
</evidence>
<sequence>MTLSVEHIKAEMLPQLFANSAAIAEYGNTAGGAAAINEISDLMESGSVGKLAERIAQIVGKLQDADPEQISRPSTWLERLTGKPLERQLRYQVARKSLDELISDTEGVAQRVRDTLARIDALIKTHTSDSDALRLYIQAGREFLDENPSAGEVQDGVVEFDRPRERFARKLANMATLLASNEMSVIQMKMTRAQAVDMLDRYNEAVSVMVPVWRRHTLALITTTNMNSALIGEATKAHRALVTSLAKSLEGIKQ</sequence>
<name>A0AAW3V084_9BURK</name>